<accession>A0ACC3SM67</accession>
<comment type="caution">
    <text evidence="1">The sequence shown here is derived from an EMBL/GenBank/DDBJ whole genome shotgun (WGS) entry which is preliminary data.</text>
</comment>
<dbReference type="Proteomes" id="UP001320706">
    <property type="component" value="Unassembled WGS sequence"/>
</dbReference>
<evidence type="ECO:0000313" key="2">
    <source>
        <dbReference type="Proteomes" id="UP001320706"/>
    </source>
</evidence>
<gene>
    <name evidence="1" type="ORF">M8818_001105</name>
</gene>
<dbReference type="EMBL" id="JAMKPW020000004">
    <property type="protein sequence ID" value="KAK8219370.1"/>
    <property type="molecule type" value="Genomic_DNA"/>
</dbReference>
<protein>
    <submittedName>
        <fullName evidence="1">Uncharacterized protein</fullName>
    </submittedName>
</protein>
<keyword evidence="2" id="KW-1185">Reference proteome</keyword>
<proteinExistence type="predicted"/>
<sequence>MPPKGPVTIAKNPNGVLPVNPAAVQSQNHHQQVAKSQVRLKLEVRRLPPGLTKDEFQNAFGEEWKVGGGNVDWLEYRQGKLRSPGKVPEQSRAYLHLTSEAHIKPFEAKFLSVTFHDAKGTHKDPSLKYLPPTLGFAPNQRVPALKQRVDGRQGTIDQDPEFIAFLEGETQPVTKPAALDASAEKPREKVKSTPLIDDLREKKAKKAVAAKTSKQAKDEKASEKAKGGKGATDGASGKGTKAEQATKDAVKAANKQANKAAAAAAASPAKQTGAQATERKRERVTPNAIKNMLQRDLGLQSPKRGGRQAQGNAIADASGPPSQGSGAATTAPAGASSPAAQNLRGGKSTRSPKSERKPPLTEKGNGQTGGAASQDGAKASNTAAPNILKKAPAAQPTPRGPRGKQTPQSNASPAASASSSPARTAAAPASKPQKPAPTPSPGATKAYLKHANASQGVNEPLLRAALAAFGPIKSLEIDKRKGTALAEFETPEGLKAAMGARSVPVAQGAVEVLEFKEKPAPAVRGGGMVGRGGRGGFAGRGGRGGMRGGAAAATTVAVQGASPAPAEPAGDSAPAKAAEKAAEKEGT</sequence>
<reference evidence="1" key="1">
    <citation type="submission" date="2024-02" db="EMBL/GenBank/DDBJ databases">
        <title>Metagenome Assembled Genome of Zalaria obscura JY119.</title>
        <authorList>
            <person name="Vighnesh L."/>
            <person name="Jagadeeshwari U."/>
            <person name="Venkata Ramana C."/>
            <person name="Sasikala C."/>
        </authorList>
    </citation>
    <scope>NUCLEOTIDE SEQUENCE</scope>
    <source>
        <strain evidence="1">JY119</strain>
    </source>
</reference>
<name>A0ACC3SM67_9PEZI</name>
<organism evidence="1 2">
    <name type="scientific">Zalaria obscura</name>
    <dbReference type="NCBI Taxonomy" id="2024903"/>
    <lineage>
        <taxon>Eukaryota</taxon>
        <taxon>Fungi</taxon>
        <taxon>Dikarya</taxon>
        <taxon>Ascomycota</taxon>
        <taxon>Pezizomycotina</taxon>
        <taxon>Dothideomycetes</taxon>
        <taxon>Dothideomycetidae</taxon>
        <taxon>Dothideales</taxon>
        <taxon>Zalariaceae</taxon>
        <taxon>Zalaria</taxon>
    </lineage>
</organism>
<evidence type="ECO:0000313" key="1">
    <source>
        <dbReference type="EMBL" id="KAK8219370.1"/>
    </source>
</evidence>